<dbReference type="GO" id="GO:1990077">
    <property type="term" value="C:primosome complex"/>
    <property type="evidence" value="ECO:0007669"/>
    <property type="project" value="UniProtKB-UniRule"/>
</dbReference>
<evidence type="ECO:0000256" key="8">
    <source>
        <dbReference type="ARBA" id="ARBA00022840"/>
    </source>
</evidence>
<dbReference type="PANTHER" id="PTHR30153:SF2">
    <property type="entry name" value="REPLICATIVE DNA HELICASE"/>
    <property type="match status" value="1"/>
</dbReference>
<dbReference type="Gene3D" id="1.10.860.10">
    <property type="entry name" value="DNAb Helicase, Chain A"/>
    <property type="match status" value="1"/>
</dbReference>
<dbReference type="Pfam" id="PF03796">
    <property type="entry name" value="DnaB_C"/>
    <property type="match status" value="1"/>
</dbReference>
<dbReference type="OrthoDB" id="9773982at2"/>
<evidence type="ECO:0000313" key="18">
    <source>
        <dbReference type="Proteomes" id="UP000059113"/>
    </source>
</evidence>
<dbReference type="SUPFAM" id="SSF48024">
    <property type="entry name" value="N-terminal domain of DnaB helicase"/>
    <property type="match status" value="1"/>
</dbReference>
<dbReference type="PANTHER" id="PTHR30153">
    <property type="entry name" value="REPLICATIVE DNA HELICASE DNAB"/>
    <property type="match status" value="1"/>
</dbReference>
<dbReference type="NCBIfam" id="TIGR00665">
    <property type="entry name" value="DnaB"/>
    <property type="match status" value="1"/>
</dbReference>
<dbReference type="PATRIC" id="fig|1648404.4.peg.840"/>
<gene>
    <name evidence="17" type="ORF">CP97_04000</name>
</gene>
<evidence type="ECO:0000256" key="9">
    <source>
        <dbReference type="ARBA" id="ARBA00023125"/>
    </source>
</evidence>
<dbReference type="KEGG" id="ery:CP97_04000"/>
<sequence>MPTQEILTRPDTDTNGETASHGRSLPANLEAEAAFIGAVLIDNRVLEELPIELAAKHFFAPVHQRIFDRVLVGIERQMIVTPVTLRPYFENDEGMKELGGSAYLAQLTADGQGLLAPRELAQQIYDLALLRELVSVGRELVENALDTSDEVEPMRQIESAEARLFEVAEGATSENTGTSFRSASHEAIRMVEAAMNSGGGLSGKTTGLALIDNKTAGLHNSDLIILAGRPGMGKSSLAMNIAFNCAEEHLRFQRDGGPHNYGAPAAFFSLEMSADQLATRILAEQAEVSSEALRSGKLNRDEFQKLSYAAQRLSELPLFIDDTPALSISALRTRARRLKRRHDIGLIVVDYLQLLQGSGRASDNRVNEISEISRGLKTLAKELQVPVIALSQLSRAVEQREDKRPMLSDLRESGSIEQDADMVWFIFRAEYYHEALRPDMPSETSSESDQEKYRVWEDRFLELKNRATLMVAKQRHGSTGNVPLHFQSEFTKFTSPNIKDYSDYGYE</sequence>
<dbReference type="InterPro" id="IPR016136">
    <property type="entry name" value="DNA_helicase_N/primase_C"/>
</dbReference>
<reference evidence="18" key="2">
    <citation type="submission" date="2015-04" db="EMBL/GenBank/DDBJ databases">
        <title>The complete genome sequence of Erythrobacter sp. s21-N3.</title>
        <authorList>
            <person name="Zhuang L."/>
            <person name="Liu Y."/>
            <person name="Shao Z."/>
        </authorList>
    </citation>
    <scope>NUCLEOTIDE SEQUENCE [LARGE SCALE GENOMIC DNA]</scope>
    <source>
        <strain evidence="18">s21-N3</strain>
    </source>
</reference>
<dbReference type="AlphaFoldDB" id="A0A0H4VA72"/>
<dbReference type="SUPFAM" id="SSF52540">
    <property type="entry name" value="P-loop containing nucleoside triphosphate hydrolases"/>
    <property type="match status" value="1"/>
</dbReference>
<dbReference type="Pfam" id="PF00772">
    <property type="entry name" value="DnaB"/>
    <property type="match status" value="1"/>
</dbReference>
<dbReference type="PROSITE" id="PS51199">
    <property type="entry name" value="SF4_HELICASE"/>
    <property type="match status" value="1"/>
</dbReference>
<keyword evidence="4 14" id="KW-0235">DNA replication</keyword>
<comment type="catalytic activity">
    <reaction evidence="12 14">
        <text>ATP + H2O = ADP + phosphate + H(+)</text>
        <dbReference type="Rhea" id="RHEA:13065"/>
        <dbReference type="ChEBI" id="CHEBI:15377"/>
        <dbReference type="ChEBI" id="CHEBI:15378"/>
        <dbReference type="ChEBI" id="CHEBI:30616"/>
        <dbReference type="ChEBI" id="CHEBI:43474"/>
        <dbReference type="ChEBI" id="CHEBI:456216"/>
        <dbReference type="EC" id="5.6.2.3"/>
    </reaction>
</comment>
<dbReference type="GO" id="GO:0043139">
    <property type="term" value="F:5'-3' DNA helicase activity"/>
    <property type="evidence" value="ECO:0007669"/>
    <property type="project" value="UniProtKB-EC"/>
</dbReference>
<comment type="function">
    <text evidence="11 14">The main replicative DNA helicase, it participates in initiation and elongation during chromosome replication. Travels ahead of the DNA replisome, separating dsDNA into templates for DNA synthesis. A processive ATP-dependent 5'-3' DNA helicase it has DNA-dependent ATPase activity.</text>
</comment>
<dbReference type="EMBL" id="CP011310">
    <property type="protein sequence ID" value="AKQ41375.1"/>
    <property type="molecule type" value="Genomic_DNA"/>
</dbReference>
<dbReference type="InterPro" id="IPR007693">
    <property type="entry name" value="DNA_helicase_DnaB-like_N"/>
</dbReference>
<dbReference type="InterPro" id="IPR007694">
    <property type="entry name" value="DNA_helicase_DnaB-like_C"/>
</dbReference>
<evidence type="ECO:0000256" key="14">
    <source>
        <dbReference type="RuleBase" id="RU362085"/>
    </source>
</evidence>
<proteinExistence type="inferred from homology"/>
<feature type="domain" description="SF4 helicase" evidence="16">
    <location>
        <begin position="197"/>
        <end position="500"/>
    </location>
</feature>
<evidence type="ECO:0000256" key="6">
    <source>
        <dbReference type="ARBA" id="ARBA00022801"/>
    </source>
</evidence>
<accession>A0A0H4VA72</accession>
<dbReference type="Proteomes" id="UP000059113">
    <property type="component" value="Chromosome"/>
</dbReference>
<keyword evidence="10" id="KW-0413">Isomerase</keyword>
<dbReference type="SMART" id="SM00382">
    <property type="entry name" value="AAA"/>
    <property type="match status" value="1"/>
</dbReference>
<evidence type="ECO:0000256" key="7">
    <source>
        <dbReference type="ARBA" id="ARBA00022806"/>
    </source>
</evidence>
<dbReference type="GO" id="GO:0016887">
    <property type="term" value="F:ATP hydrolysis activity"/>
    <property type="evidence" value="ECO:0007669"/>
    <property type="project" value="RHEA"/>
</dbReference>
<dbReference type="GO" id="GO:0005524">
    <property type="term" value="F:ATP binding"/>
    <property type="evidence" value="ECO:0007669"/>
    <property type="project" value="UniProtKB-UniRule"/>
</dbReference>
<organism evidence="17 18">
    <name type="scientific">Aurantiacibacter atlanticus</name>
    <dbReference type="NCBI Taxonomy" id="1648404"/>
    <lineage>
        <taxon>Bacteria</taxon>
        <taxon>Pseudomonadati</taxon>
        <taxon>Pseudomonadota</taxon>
        <taxon>Alphaproteobacteria</taxon>
        <taxon>Sphingomonadales</taxon>
        <taxon>Erythrobacteraceae</taxon>
        <taxon>Aurantiacibacter</taxon>
    </lineage>
</organism>
<dbReference type="CDD" id="cd00984">
    <property type="entry name" value="DnaB_C"/>
    <property type="match status" value="1"/>
</dbReference>
<dbReference type="RefSeq" id="WP_048884887.1">
    <property type="nucleotide sequence ID" value="NZ_CP011310.1"/>
</dbReference>
<dbReference type="InterPro" id="IPR036185">
    <property type="entry name" value="DNA_heli_DnaB-like_N_sf"/>
</dbReference>
<keyword evidence="3 14" id="KW-0639">Primosome</keyword>
<dbReference type="InterPro" id="IPR003593">
    <property type="entry name" value="AAA+_ATPase"/>
</dbReference>
<feature type="region of interest" description="Disordered" evidence="15">
    <location>
        <begin position="1"/>
        <end position="24"/>
    </location>
</feature>
<reference evidence="17 18" key="1">
    <citation type="journal article" date="2015" name="Int. J. Syst. Evol. Microbiol.">
        <title>Erythrobacter atlanticus sp. nov., a bacterium from ocean sediment able to degrade polycyclic aromatic hydrocarbons.</title>
        <authorList>
            <person name="Zhuang L."/>
            <person name="Liu Y."/>
            <person name="Wang L."/>
            <person name="Wang W."/>
            <person name="Shao Z."/>
        </authorList>
    </citation>
    <scope>NUCLEOTIDE SEQUENCE [LARGE SCALE GENOMIC DNA]</scope>
    <source>
        <strain evidence="18">s21-N3</strain>
    </source>
</reference>
<keyword evidence="18" id="KW-1185">Reference proteome</keyword>
<dbReference type="NCBIfam" id="NF006606">
    <property type="entry name" value="PRK09165.1"/>
    <property type="match status" value="1"/>
</dbReference>
<keyword evidence="6 14" id="KW-0378">Hydrolase</keyword>
<evidence type="ECO:0000259" key="16">
    <source>
        <dbReference type="PROSITE" id="PS51199"/>
    </source>
</evidence>
<dbReference type="STRING" id="1648404.CP97_04000"/>
<dbReference type="GO" id="GO:0005829">
    <property type="term" value="C:cytosol"/>
    <property type="evidence" value="ECO:0007669"/>
    <property type="project" value="TreeGrafter"/>
</dbReference>
<evidence type="ECO:0000256" key="5">
    <source>
        <dbReference type="ARBA" id="ARBA00022741"/>
    </source>
</evidence>
<keyword evidence="9 14" id="KW-0238">DNA-binding</keyword>
<dbReference type="EC" id="5.6.2.3" evidence="13 14"/>
<evidence type="ECO:0000256" key="4">
    <source>
        <dbReference type="ARBA" id="ARBA00022705"/>
    </source>
</evidence>
<keyword evidence="8 14" id="KW-0067">ATP-binding</keyword>
<evidence type="ECO:0000256" key="3">
    <source>
        <dbReference type="ARBA" id="ARBA00022515"/>
    </source>
</evidence>
<dbReference type="GO" id="GO:0003677">
    <property type="term" value="F:DNA binding"/>
    <property type="evidence" value="ECO:0007669"/>
    <property type="project" value="UniProtKB-UniRule"/>
</dbReference>
<dbReference type="GO" id="GO:0006269">
    <property type="term" value="P:DNA replication, synthesis of primer"/>
    <property type="evidence" value="ECO:0007669"/>
    <property type="project" value="UniProtKB-UniRule"/>
</dbReference>
<evidence type="ECO:0000256" key="12">
    <source>
        <dbReference type="ARBA" id="ARBA00048954"/>
    </source>
</evidence>
<evidence type="ECO:0000256" key="2">
    <source>
        <dbReference type="ARBA" id="ARBA00011643"/>
    </source>
</evidence>
<dbReference type="InterPro" id="IPR007692">
    <property type="entry name" value="DNA_helicase_DnaB"/>
</dbReference>
<evidence type="ECO:0000256" key="11">
    <source>
        <dbReference type="ARBA" id="ARBA00044932"/>
    </source>
</evidence>
<keyword evidence="5 14" id="KW-0547">Nucleotide-binding</keyword>
<dbReference type="InterPro" id="IPR027417">
    <property type="entry name" value="P-loop_NTPase"/>
</dbReference>
<keyword evidence="7 14" id="KW-0347">Helicase</keyword>
<evidence type="ECO:0000256" key="13">
    <source>
        <dbReference type="NCBIfam" id="TIGR00665"/>
    </source>
</evidence>
<evidence type="ECO:0000313" key="17">
    <source>
        <dbReference type="EMBL" id="AKQ41375.1"/>
    </source>
</evidence>
<protein>
    <recommendedName>
        <fullName evidence="13 14">Replicative DNA helicase</fullName>
        <ecNumber evidence="13 14">5.6.2.3</ecNumber>
    </recommendedName>
</protein>
<evidence type="ECO:0000256" key="10">
    <source>
        <dbReference type="ARBA" id="ARBA00023235"/>
    </source>
</evidence>
<dbReference type="Gene3D" id="3.40.50.300">
    <property type="entry name" value="P-loop containing nucleotide triphosphate hydrolases"/>
    <property type="match status" value="1"/>
</dbReference>
<comment type="subunit">
    <text evidence="2">Homohexamer.</text>
</comment>
<evidence type="ECO:0000256" key="1">
    <source>
        <dbReference type="ARBA" id="ARBA00008428"/>
    </source>
</evidence>
<name>A0A0H4VA72_9SPHN</name>
<comment type="similarity">
    <text evidence="1 14">Belongs to the helicase family. DnaB subfamily.</text>
</comment>
<evidence type="ECO:0000256" key="15">
    <source>
        <dbReference type="SAM" id="MobiDB-lite"/>
    </source>
</evidence>